<proteinExistence type="predicted"/>
<keyword evidence="2" id="KW-1133">Transmembrane helix</keyword>
<gene>
    <name evidence="3" type="ORF">PKNOH_S120162900</name>
</gene>
<dbReference type="VEuPathDB" id="PlasmoDB:PKA1H_090049900"/>
<feature type="compositionally biased region" description="Basic and acidic residues" evidence="1">
    <location>
        <begin position="153"/>
        <end position="165"/>
    </location>
</feature>
<evidence type="ECO:0000313" key="3">
    <source>
        <dbReference type="EMBL" id="OTN64812.1"/>
    </source>
</evidence>
<accession>A0A1Y3DJL1</accession>
<feature type="transmembrane region" description="Helical" evidence="2">
    <location>
        <begin position="124"/>
        <end position="143"/>
    </location>
</feature>
<name>A0A1Y3DJL1_PLAKN</name>
<organism evidence="3 4">
    <name type="scientific">Plasmodium knowlesi</name>
    <dbReference type="NCBI Taxonomy" id="5850"/>
    <lineage>
        <taxon>Eukaryota</taxon>
        <taxon>Sar</taxon>
        <taxon>Alveolata</taxon>
        <taxon>Apicomplexa</taxon>
        <taxon>Aconoidasida</taxon>
        <taxon>Haemosporida</taxon>
        <taxon>Plasmodiidae</taxon>
        <taxon>Plasmodium</taxon>
        <taxon>Plasmodium (Plasmodium)</taxon>
    </lineage>
</organism>
<feature type="compositionally biased region" description="Polar residues" evidence="1">
    <location>
        <begin position="285"/>
        <end position="295"/>
    </location>
</feature>
<keyword evidence="2" id="KW-0472">Membrane</keyword>
<dbReference type="OrthoDB" id="387607at2759"/>
<feature type="compositionally biased region" description="Polar residues" evidence="1">
    <location>
        <begin position="254"/>
        <end position="277"/>
    </location>
</feature>
<sequence>MFVHVRAHPHGHNFCKFLPGRLKPCNAFHCTYTYIHVLYARIHRMLVHGHHFASPPHTLVPLLKMEYMNMRRNTPEYATHGYVTNLVILTCKKMYNIMNSSATCLHNFLIQVKNFPSRQSLRSYLVIYNILLIVFLLFLLIKYRNICIGTKRREPSQRGAHRQEDTPSEEGQNGSMGRSGSTGESNNQGRSKGRGGSKGRGISKRRDVSKSRAENQSRSRNTRKAQITNNSRATSKARNTGKGRNASKGKKTPRGNTNRANDLEQEQNVSSILNSLRSRTRNQKDNVQGENLPINTKRTRRTRLEMTQINEMVASNSLGNVSLPYVDISNNHFSLKEEEKKKKNILKGKKKN</sequence>
<protein>
    <submittedName>
        <fullName evidence="3">Uncharacterized protein</fullName>
    </submittedName>
</protein>
<feature type="compositionally biased region" description="Polar residues" evidence="1">
    <location>
        <begin position="218"/>
        <end position="238"/>
    </location>
</feature>
<dbReference type="VEuPathDB" id="PlasmoDB:PKNH_0944200"/>
<dbReference type="OMA" id="DFEQEQN"/>
<reference evidence="3 4" key="1">
    <citation type="submission" date="2017-05" db="EMBL/GenBank/DDBJ databases">
        <title>PacBio assembly of a Plasmodium knowlesi genome sequence with Hi-C correction and manual annotation of the SICAvar gene family.</title>
        <authorList>
            <person name="Lapp S.A."/>
            <person name="Geraldo J.A."/>
            <person name="Chien J.-T."/>
            <person name="Ay F."/>
            <person name="Pakala S.B."/>
            <person name="Batugedara G."/>
            <person name="Humphrey J.C."/>
            <person name="Debarry J.D."/>
            <person name="Le Roch K.G."/>
            <person name="Galinski M.R."/>
            <person name="Kissinger J.C."/>
        </authorList>
    </citation>
    <scope>NUCLEOTIDE SEQUENCE [LARGE SCALE GENOMIC DNA]</scope>
    <source>
        <strain evidence="4">Malayan Strain Pk1 (A+)</strain>
    </source>
</reference>
<feature type="compositionally biased region" description="Basic and acidic residues" evidence="1">
    <location>
        <begin position="204"/>
        <end position="217"/>
    </location>
</feature>
<feature type="compositionally biased region" description="Basic residues" evidence="1">
    <location>
        <begin position="191"/>
        <end position="203"/>
    </location>
</feature>
<dbReference type="EMBL" id="NETL01000026">
    <property type="protein sequence ID" value="OTN64812.1"/>
    <property type="molecule type" value="Genomic_DNA"/>
</dbReference>
<evidence type="ECO:0000256" key="1">
    <source>
        <dbReference type="SAM" id="MobiDB-lite"/>
    </source>
</evidence>
<feature type="compositionally biased region" description="Polar residues" evidence="1">
    <location>
        <begin position="169"/>
        <end position="188"/>
    </location>
</feature>
<evidence type="ECO:0000313" key="4">
    <source>
        <dbReference type="Proteomes" id="UP000195012"/>
    </source>
</evidence>
<keyword evidence="2" id="KW-0812">Transmembrane</keyword>
<evidence type="ECO:0000256" key="2">
    <source>
        <dbReference type="SAM" id="Phobius"/>
    </source>
</evidence>
<dbReference type="Proteomes" id="UP000195012">
    <property type="component" value="Unassembled WGS sequence"/>
</dbReference>
<feature type="compositionally biased region" description="Basic residues" evidence="1">
    <location>
        <begin position="239"/>
        <end position="253"/>
    </location>
</feature>
<dbReference type="VEuPathDB" id="PlasmoDB:PKNOH_S120162900"/>
<feature type="region of interest" description="Disordered" evidence="1">
    <location>
        <begin position="153"/>
        <end position="295"/>
    </location>
</feature>
<comment type="caution">
    <text evidence="3">The sequence shown here is derived from an EMBL/GenBank/DDBJ whole genome shotgun (WGS) entry which is preliminary data.</text>
</comment>
<dbReference type="AlphaFoldDB" id="A0A1Y3DJL1"/>